<keyword evidence="1" id="KW-0812">Transmembrane</keyword>
<keyword evidence="1" id="KW-1133">Transmembrane helix</keyword>
<gene>
    <name evidence="2" type="ORF">Zmor_026301</name>
</gene>
<dbReference type="Pfam" id="PF13412">
    <property type="entry name" value="HTH_24"/>
    <property type="match status" value="1"/>
</dbReference>
<dbReference type="Proteomes" id="UP001168821">
    <property type="component" value="Unassembled WGS sequence"/>
</dbReference>
<accession>A0AA38HTF0</accession>
<keyword evidence="3" id="KW-1185">Reference proteome</keyword>
<evidence type="ECO:0000313" key="3">
    <source>
        <dbReference type="Proteomes" id="UP001168821"/>
    </source>
</evidence>
<evidence type="ECO:0000256" key="1">
    <source>
        <dbReference type="SAM" id="Phobius"/>
    </source>
</evidence>
<organism evidence="2 3">
    <name type="scientific">Zophobas morio</name>
    <dbReference type="NCBI Taxonomy" id="2755281"/>
    <lineage>
        <taxon>Eukaryota</taxon>
        <taxon>Metazoa</taxon>
        <taxon>Ecdysozoa</taxon>
        <taxon>Arthropoda</taxon>
        <taxon>Hexapoda</taxon>
        <taxon>Insecta</taxon>
        <taxon>Pterygota</taxon>
        <taxon>Neoptera</taxon>
        <taxon>Endopterygota</taxon>
        <taxon>Coleoptera</taxon>
        <taxon>Polyphaga</taxon>
        <taxon>Cucujiformia</taxon>
        <taxon>Tenebrionidae</taxon>
        <taxon>Zophobas</taxon>
    </lineage>
</organism>
<keyword evidence="1" id="KW-0472">Membrane</keyword>
<sequence length="139" mass="15712">MGLPLKANGIITVLLFYKNSNKNFLTLILSLLIVTLLLETLCEYFVKQVVSTTKKCWTTLCTNQVIEDVEERMENNPSTSLTHLSQEVGLSVGTCHKIVKKTFFCMNFMPITNFCRLILIDVLPTADGFLNIAMVTCWI</sequence>
<proteinExistence type="predicted"/>
<reference evidence="2" key="1">
    <citation type="journal article" date="2023" name="G3 (Bethesda)">
        <title>Whole genome assemblies of Zophobas morio and Tenebrio molitor.</title>
        <authorList>
            <person name="Kaur S."/>
            <person name="Stinson S.A."/>
            <person name="diCenzo G.C."/>
        </authorList>
    </citation>
    <scope>NUCLEOTIDE SEQUENCE</scope>
    <source>
        <strain evidence="2">QUZm001</strain>
    </source>
</reference>
<feature type="transmembrane region" description="Helical" evidence="1">
    <location>
        <begin position="24"/>
        <end position="46"/>
    </location>
</feature>
<dbReference type="EMBL" id="JALNTZ010000008">
    <property type="protein sequence ID" value="KAJ3643600.1"/>
    <property type="molecule type" value="Genomic_DNA"/>
</dbReference>
<protein>
    <submittedName>
        <fullName evidence="2">Uncharacterized protein</fullName>
    </submittedName>
</protein>
<name>A0AA38HTF0_9CUCU</name>
<comment type="caution">
    <text evidence="2">The sequence shown here is derived from an EMBL/GenBank/DDBJ whole genome shotgun (WGS) entry which is preliminary data.</text>
</comment>
<evidence type="ECO:0000313" key="2">
    <source>
        <dbReference type="EMBL" id="KAJ3643600.1"/>
    </source>
</evidence>
<dbReference type="AlphaFoldDB" id="A0AA38HTF0"/>